<protein>
    <submittedName>
        <fullName evidence="1">Uncharacterized protein</fullName>
    </submittedName>
</protein>
<evidence type="ECO:0000313" key="1">
    <source>
        <dbReference type="EMBL" id="NML44558.1"/>
    </source>
</evidence>
<name>A0A848HAB6_9BURK</name>
<accession>A0A848HAB6</accession>
<gene>
    <name evidence="1" type="ORF">HHL11_12400</name>
</gene>
<keyword evidence="2" id="KW-1185">Reference proteome</keyword>
<reference evidence="1 2" key="1">
    <citation type="submission" date="2020-04" db="EMBL/GenBank/DDBJ databases">
        <title>Ramlibacter sp. G-1-2-2 isolated from soil.</title>
        <authorList>
            <person name="Dahal R.H."/>
        </authorList>
    </citation>
    <scope>NUCLEOTIDE SEQUENCE [LARGE SCALE GENOMIC DNA]</scope>
    <source>
        <strain evidence="1 2">G-1-2-2</strain>
    </source>
</reference>
<sequence length="403" mass="44686">MADPKKLAKPSAPEQLRLAAMGLEAECSLMLDGEPTRPEDLFGSPRDFIRGELMHRQGTSYHLPTGGAVYFDTGVIEVATPVVEIERGCAARAGRSLWEALQFVRGELDAWDARNCRETRLVGFSAHYNVSFELPPDEPANGRSIEKLARLLTFILPAPVMLLATNRQSTGVGVRPRPGRIEITSDFTPEPALMIAAATVIVAVVREVMTWPSYEPGELARRGIPVISGFQPMPHTSRKGWLARFSCYPENPSTCDIDRDQWQTEHDGELSLRAMAGQTVRHFWRAIHRIADPSSSRLIRAVMRGRSASLLDLDARPPAYEHVGSLCAWDGRAPPAQLARSRYERVVMHAVSGRQLRMNGACLRPVGMSGWSAVVFEGEDQHREVIAIDDLIPHLDDWELSPA</sequence>
<dbReference type="AlphaFoldDB" id="A0A848HAB6"/>
<evidence type="ECO:0000313" key="2">
    <source>
        <dbReference type="Proteomes" id="UP000541185"/>
    </source>
</evidence>
<dbReference type="EMBL" id="JABBFX010000001">
    <property type="protein sequence ID" value="NML44558.1"/>
    <property type="molecule type" value="Genomic_DNA"/>
</dbReference>
<organism evidence="1 2">
    <name type="scientific">Ramlibacter agri</name>
    <dbReference type="NCBI Taxonomy" id="2728837"/>
    <lineage>
        <taxon>Bacteria</taxon>
        <taxon>Pseudomonadati</taxon>
        <taxon>Pseudomonadota</taxon>
        <taxon>Betaproteobacteria</taxon>
        <taxon>Burkholderiales</taxon>
        <taxon>Comamonadaceae</taxon>
        <taxon>Ramlibacter</taxon>
    </lineage>
</organism>
<dbReference type="Proteomes" id="UP000541185">
    <property type="component" value="Unassembled WGS sequence"/>
</dbReference>
<proteinExistence type="predicted"/>
<dbReference type="RefSeq" id="WP_169418678.1">
    <property type="nucleotide sequence ID" value="NZ_JABBFX010000001.1"/>
</dbReference>
<comment type="caution">
    <text evidence="1">The sequence shown here is derived from an EMBL/GenBank/DDBJ whole genome shotgun (WGS) entry which is preliminary data.</text>
</comment>